<dbReference type="OrthoDB" id="2684341at2759"/>
<gene>
    <name evidence="1" type="ORF">O181_001722</name>
</gene>
<reference evidence="1" key="1">
    <citation type="submission" date="2021-03" db="EMBL/GenBank/DDBJ databases">
        <title>Draft genome sequence of rust myrtle Austropuccinia psidii MF-1, a brazilian biotype.</title>
        <authorList>
            <person name="Quecine M.C."/>
            <person name="Pachon D.M.R."/>
            <person name="Bonatelli M.L."/>
            <person name="Correr F.H."/>
            <person name="Franceschini L.M."/>
            <person name="Leite T.F."/>
            <person name="Margarido G.R.A."/>
            <person name="Almeida C.A."/>
            <person name="Ferrarezi J.A."/>
            <person name="Labate C.A."/>
        </authorList>
    </citation>
    <scope>NUCLEOTIDE SEQUENCE</scope>
    <source>
        <strain evidence="1">MF-1</strain>
    </source>
</reference>
<keyword evidence="2" id="KW-1185">Reference proteome</keyword>
<protein>
    <submittedName>
        <fullName evidence="1">Uncharacterized protein</fullName>
    </submittedName>
</protein>
<sequence length="174" mass="19537">MSELQENIPLMILDSSESPSLFVTHHNKYMVELHSLPIFEWDLLAIDTPKGEELILGFDFLNNFNPSIDWRQGLKTFNPDPSDSCSNDFASSNNCSALVGDSRTPSFPTSVNIPPCYSHHSLLPCRDKAFKEIKDVGGDNSISSLHIFHGNVDLPPSSYHEPLEDLCDEEEEQK</sequence>
<name>A0A9Q3BB54_9BASI</name>
<dbReference type="InterPro" id="IPR021109">
    <property type="entry name" value="Peptidase_aspartic_dom_sf"/>
</dbReference>
<accession>A0A9Q3BB54</accession>
<comment type="caution">
    <text evidence="1">The sequence shown here is derived from an EMBL/GenBank/DDBJ whole genome shotgun (WGS) entry which is preliminary data.</text>
</comment>
<proteinExistence type="predicted"/>
<dbReference type="EMBL" id="AVOT02000259">
    <property type="protein sequence ID" value="MBW0462007.1"/>
    <property type="molecule type" value="Genomic_DNA"/>
</dbReference>
<dbReference type="Proteomes" id="UP000765509">
    <property type="component" value="Unassembled WGS sequence"/>
</dbReference>
<dbReference type="Gene3D" id="2.40.70.10">
    <property type="entry name" value="Acid Proteases"/>
    <property type="match status" value="1"/>
</dbReference>
<dbReference type="AlphaFoldDB" id="A0A9Q3BB54"/>
<evidence type="ECO:0000313" key="1">
    <source>
        <dbReference type="EMBL" id="MBW0462007.1"/>
    </source>
</evidence>
<evidence type="ECO:0000313" key="2">
    <source>
        <dbReference type="Proteomes" id="UP000765509"/>
    </source>
</evidence>
<organism evidence="1 2">
    <name type="scientific">Austropuccinia psidii MF-1</name>
    <dbReference type="NCBI Taxonomy" id="1389203"/>
    <lineage>
        <taxon>Eukaryota</taxon>
        <taxon>Fungi</taxon>
        <taxon>Dikarya</taxon>
        <taxon>Basidiomycota</taxon>
        <taxon>Pucciniomycotina</taxon>
        <taxon>Pucciniomycetes</taxon>
        <taxon>Pucciniales</taxon>
        <taxon>Sphaerophragmiaceae</taxon>
        <taxon>Austropuccinia</taxon>
    </lineage>
</organism>